<reference evidence="8" key="1">
    <citation type="submission" date="2022-09" db="EMBL/GenBank/DDBJ databases">
        <title>Intensive care unit water sources are persistently colonized with multi-drug resistant bacteria and are the site of extensive horizontal gene transfer of antibiotic resistance genes.</title>
        <authorList>
            <person name="Diorio-Toth L."/>
        </authorList>
    </citation>
    <scope>NUCLEOTIDE SEQUENCE</scope>
    <source>
        <strain evidence="8">GD03843</strain>
    </source>
</reference>
<dbReference type="Proteomes" id="UP001161094">
    <property type="component" value="Unassembled WGS sequence"/>
</dbReference>
<name>A0AA42S6S7_9BURK</name>
<sequence length="211" mass="23049">MSRPPFASELSMVGCHTCGLVCEHRSTPGHTVLCPRCGSALHQRRPNAIARAWALLLAAVICYIPANLMPVMHTSLLGRGSSSTIMEGAVEFWTSGSYGIALVIFTASVAVPCAKFLILGLLLATAQRRSRWAMRERAKLYRLVEFVGYWSMLDVVVVAVVAALVQFQGLTDISPRVGIFFFGMVVIFTMLAAMSFDPRHIWDGEINGGDE</sequence>
<keyword evidence="2" id="KW-1003">Cell membrane</keyword>
<evidence type="ECO:0000256" key="1">
    <source>
        <dbReference type="ARBA" id="ARBA00004533"/>
    </source>
</evidence>
<protein>
    <submittedName>
        <fullName evidence="8">Paraquat-inducible protein A</fullName>
    </submittedName>
</protein>
<feature type="transmembrane region" description="Helical" evidence="7">
    <location>
        <begin position="48"/>
        <end position="66"/>
    </location>
</feature>
<dbReference type="Pfam" id="PF04403">
    <property type="entry name" value="PqiA"/>
    <property type="match status" value="1"/>
</dbReference>
<feature type="transmembrane region" description="Helical" evidence="7">
    <location>
        <begin position="146"/>
        <end position="165"/>
    </location>
</feature>
<comment type="caution">
    <text evidence="8">The sequence shown here is derived from an EMBL/GenBank/DDBJ whole genome shotgun (WGS) entry which is preliminary data.</text>
</comment>
<dbReference type="PANTHER" id="PTHR30462">
    <property type="entry name" value="INTERMEMBRANE TRANSPORT PROTEIN PQIB-RELATED"/>
    <property type="match status" value="1"/>
</dbReference>
<dbReference type="InterPro" id="IPR007498">
    <property type="entry name" value="PqiA-like"/>
</dbReference>
<evidence type="ECO:0000256" key="4">
    <source>
        <dbReference type="ARBA" id="ARBA00022692"/>
    </source>
</evidence>
<dbReference type="RefSeq" id="WP_259248653.1">
    <property type="nucleotide sequence ID" value="NZ_CBFGSQ010000017.1"/>
</dbReference>
<evidence type="ECO:0000313" key="8">
    <source>
        <dbReference type="EMBL" id="MDH0739509.1"/>
    </source>
</evidence>
<keyword evidence="4 7" id="KW-0812">Transmembrane</keyword>
<feature type="transmembrane region" description="Helical" evidence="7">
    <location>
        <begin position="100"/>
        <end position="125"/>
    </location>
</feature>
<evidence type="ECO:0000313" key="9">
    <source>
        <dbReference type="Proteomes" id="UP001161094"/>
    </source>
</evidence>
<evidence type="ECO:0000256" key="6">
    <source>
        <dbReference type="ARBA" id="ARBA00023136"/>
    </source>
</evidence>
<dbReference type="InterPro" id="IPR051800">
    <property type="entry name" value="PqiA-PqiB_transport"/>
</dbReference>
<keyword evidence="6 7" id="KW-0472">Membrane</keyword>
<proteinExistence type="predicted"/>
<evidence type="ECO:0000256" key="2">
    <source>
        <dbReference type="ARBA" id="ARBA00022475"/>
    </source>
</evidence>
<keyword evidence="3" id="KW-0997">Cell inner membrane</keyword>
<feature type="transmembrane region" description="Helical" evidence="7">
    <location>
        <begin position="177"/>
        <end position="196"/>
    </location>
</feature>
<evidence type="ECO:0000256" key="5">
    <source>
        <dbReference type="ARBA" id="ARBA00022989"/>
    </source>
</evidence>
<dbReference type="PANTHER" id="PTHR30462:SF3">
    <property type="entry name" value="INTERMEMBRANE TRANSPORT PROTEIN PQIA"/>
    <property type="match status" value="1"/>
</dbReference>
<accession>A0AA42S6S7</accession>
<dbReference type="GO" id="GO:0005886">
    <property type="term" value="C:plasma membrane"/>
    <property type="evidence" value="ECO:0007669"/>
    <property type="project" value="UniProtKB-SubCell"/>
</dbReference>
<dbReference type="EMBL" id="JAOCDZ010000026">
    <property type="protein sequence ID" value="MDH0739509.1"/>
    <property type="molecule type" value="Genomic_DNA"/>
</dbReference>
<keyword evidence="5 7" id="KW-1133">Transmembrane helix</keyword>
<evidence type="ECO:0000256" key="3">
    <source>
        <dbReference type="ARBA" id="ARBA00022519"/>
    </source>
</evidence>
<gene>
    <name evidence="8" type="ORF">N5D93_27125</name>
</gene>
<comment type="subcellular location">
    <subcellularLocation>
        <location evidence="1">Cell inner membrane</location>
    </subcellularLocation>
</comment>
<organism evidence="8 9">
    <name type="scientific">Achromobacter spanius</name>
    <dbReference type="NCBI Taxonomy" id="217203"/>
    <lineage>
        <taxon>Bacteria</taxon>
        <taxon>Pseudomonadati</taxon>
        <taxon>Pseudomonadota</taxon>
        <taxon>Betaproteobacteria</taxon>
        <taxon>Burkholderiales</taxon>
        <taxon>Alcaligenaceae</taxon>
        <taxon>Achromobacter</taxon>
    </lineage>
</organism>
<evidence type="ECO:0000256" key="7">
    <source>
        <dbReference type="SAM" id="Phobius"/>
    </source>
</evidence>
<dbReference type="AlphaFoldDB" id="A0AA42S6S7"/>